<dbReference type="AlphaFoldDB" id="G3HS27"/>
<accession>G3HS27</accession>
<reference evidence="2" key="1">
    <citation type="journal article" date="2011" name="Nat. Biotechnol.">
        <title>The genomic sequence of the Chinese hamster ovary (CHO)-K1 cell line.</title>
        <authorList>
            <person name="Xu X."/>
            <person name="Nagarajan H."/>
            <person name="Lewis N.E."/>
            <person name="Pan S."/>
            <person name="Cai Z."/>
            <person name="Liu X."/>
            <person name="Chen W."/>
            <person name="Xie M."/>
            <person name="Wang W."/>
            <person name="Hammond S."/>
            <person name="Andersen M.R."/>
            <person name="Neff N."/>
            <person name="Passarelli B."/>
            <person name="Koh W."/>
            <person name="Fan H.C."/>
            <person name="Wang J."/>
            <person name="Gui Y."/>
            <person name="Lee K.H."/>
            <person name="Betenbaugh M.J."/>
            <person name="Quake S.R."/>
            <person name="Famili I."/>
            <person name="Palsson B.O."/>
            <person name="Wang J."/>
        </authorList>
    </citation>
    <scope>NUCLEOTIDE SEQUENCE [LARGE SCALE GENOMIC DNA]</scope>
    <source>
        <strain evidence="2">CHO K1 cell line</strain>
    </source>
</reference>
<name>G3HS27_CRIGR</name>
<evidence type="ECO:0000313" key="2">
    <source>
        <dbReference type="Proteomes" id="UP000001075"/>
    </source>
</evidence>
<evidence type="ECO:0000313" key="1">
    <source>
        <dbReference type="EMBL" id="EGW06959.1"/>
    </source>
</evidence>
<dbReference type="Proteomes" id="UP000001075">
    <property type="component" value="Unassembled WGS sequence"/>
</dbReference>
<proteinExistence type="predicted"/>
<sequence length="51" mass="5979">MSNPTTKWNSSISFLSQYKAESESPLSVWGDSGYRRKMHQIGKEYEWMECS</sequence>
<protein>
    <submittedName>
        <fullName evidence="1">Uncharacterized protein</fullName>
    </submittedName>
</protein>
<organism evidence="1 2">
    <name type="scientific">Cricetulus griseus</name>
    <name type="common">Chinese hamster</name>
    <name type="synonym">Cricetulus barabensis griseus</name>
    <dbReference type="NCBI Taxonomy" id="10029"/>
    <lineage>
        <taxon>Eukaryota</taxon>
        <taxon>Metazoa</taxon>
        <taxon>Chordata</taxon>
        <taxon>Craniata</taxon>
        <taxon>Vertebrata</taxon>
        <taxon>Euteleostomi</taxon>
        <taxon>Mammalia</taxon>
        <taxon>Eutheria</taxon>
        <taxon>Euarchontoglires</taxon>
        <taxon>Glires</taxon>
        <taxon>Rodentia</taxon>
        <taxon>Myomorpha</taxon>
        <taxon>Muroidea</taxon>
        <taxon>Cricetidae</taxon>
        <taxon>Cricetinae</taxon>
        <taxon>Cricetulus</taxon>
    </lineage>
</organism>
<gene>
    <name evidence="1" type="ORF">I79_013652</name>
</gene>
<dbReference type="EMBL" id="JH000650">
    <property type="protein sequence ID" value="EGW06959.1"/>
    <property type="molecule type" value="Genomic_DNA"/>
</dbReference>
<dbReference type="InParanoid" id="G3HS27"/>